<dbReference type="CDD" id="cd07037">
    <property type="entry name" value="TPP_PYR_MenD"/>
    <property type="match status" value="1"/>
</dbReference>
<comment type="catalytic activity">
    <reaction evidence="7">
        <text>isochorismate + 2-oxoglutarate + H(+) = 5-enolpyruvoyl-6-hydroxy-2-succinyl-cyclohex-3-ene-1-carboxylate + CO2</text>
        <dbReference type="Rhea" id="RHEA:25593"/>
        <dbReference type="ChEBI" id="CHEBI:15378"/>
        <dbReference type="ChEBI" id="CHEBI:16526"/>
        <dbReference type="ChEBI" id="CHEBI:16810"/>
        <dbReference type="ChEBI" id="CHEBI:29780"/>
        <dbReference type="ChEBI" id="CHEBI:58818"/>
        <dbReference type="EC" id="2.2.1.9"/>
    </reaction>
</comment>
<evidence type="ECO:0000256" key="3">
    <source>
        <dbReference type="ARBA" id="ARBA00022723"/>
    </source>
</evidence>
<dbReference type="InterPro" id="IPR029035">
    <property type="entry name" value="DHS-like_NAD/FAD-binding_dom"/>
</dbReference>
<comment type="cofactor">
    <cofactor evidence="7">
        <name>Mg(2+)</name>
        <dbReference type="ChEBI" id="CHEBI:18420"/>
    </cofactor>
    <cofactor evidence="7">
        <name>Mn(2+)</name>
        <dbReference type="ChEBI" id="CHEBI:29035"/>
    </cofactor>
</comment>
<protein>
    <recommendedName>
        <fullName evidence="7">2-succinyl-5-enolpyruvyl-6-hydroxy-3-cyclohexene-1-carboxylate synthase</fullName>
        <shortName evidence="7">SEPHCHC synthase</shortName>
        <ecNumber evidence="7">2.2.1.9</ecNumber>
    </recommendedName>
    <alternativeName>
        <fullName evidence="7">Menaquinone biosynthesis protein MenD</fullName>
    </alternativeName>
</protein>
<dbReference type="InterPro" id="IPR032264">
    <property type="entry name" value="MenD_middle"/>
</dbReference>
<comment type="cofactor">
    <cofactor evidence="7">
        <name>thiamine diphosphate</name>
        <dbReference type="ChEBI" id="CHEBI:58937"/>
    </cofactor>
    <text evidence="7">Binds 1 thiamine pyrophosphate per subunit.</text>
</comment>
<accession>A0ABR9QIS9</accession>
<dbReference type="EC" id="2.2.1.9" evidence="7"/>
<dbReference type="Gene3D" id="3.40.50.970">
    <property type="match status" value="2"/>
</dbReference>
<name>A0ABR9QIS9_9BACI</name>
<evidence type="ECO:0000313" key="12">
    <source>
        <dbReference type="Proteomes" id="UP001516662"/>
    </source>
</evidence>
<dbReference type="PANTHER" id="PTHR42916:SF1">
    <property type="entry name" value="PROTEIN PHYLLO, CHLOROPLASTIC"/>
    <property type="match status" value="1"/>
</dbReference>
<dbReference type="CDD" id="cd02009">
    <property type="entry name" value="TPP_SHCHC_synthase"/>
    <property type="match status" value="1"/>
</dbReference>
<sequence length="589" mass="65495">MNENNALTTYVASFIDELVRVGVTTAVISPGSRSTPMAILMAEHSNMDVYVNIDERSAAFFALGIAKEKKTPVAILCTSGTAAANYYPAIVEASISRVPLLVLTADRPHELRDVGAPQAIDQIHMYGKYAKWFVEMALPEDTNEMIKYARTMAARATGKSLTAPAGPVHLNFPFREPLIPNIDADSLWNKGTFNNPKHVNVSIGRPVIDESLKSYLFELLSSYEKGVIICGEQVSEEFSEYITKVASLFGFPILADPLSQLRSGSHSKEYIIDCYDTFLRNQDFTKTYQPDIIIRFGAMPISKALLQYVKANEGCKQIVIDSDGGWREPTLSASEMVYCDEIKFCEAMLALGQNKDIAKTNWTNDWILINEITMSELMSIQKEEVLAEGKVIVELKRLLPTNSTLFIGNSMPIRDVDSFFTNTEKALKIMANRGANGIDGTISTALGVSASSSDRLVLVIGDLTFFHDLNGLLAAKKYSIPITIVLINNNGGGIFSFLPQAKEEKHFETLFGTPLDLDFEHVVKMYGGNFTRINTWESFEMELLLADEKQGISVIEVPSVREENVTIHRTLWNRVSQEISNFIIKSDKQ</sequence>
<dbReference type="EMBL" id="JADCLJ010000019">
    <property type="protein sequence ID" value="MBE4908408.1"/>
    <property type="molecule type" value="Genomic_DNA"/>
</dbReference>
<dbReference type="InterPro" id="IPR004433">
    <property type="entry name" value="MenaQ_synth_MenD"/>
</dbReference>
<dbReference type="Proteomes" id="UP001516662">
    <property type="component" value="Unassembled WGS sequence"/>
</dbReference>
<dbReference type="PIRSF" id="PIRSF004983">
    <property type="entry name" value="MenD"/>
    <property type="match status" value="1"/>
</dbReference>
<evidence type="ECO:0000256" key="5">
    <source>
        <dbReference type="ARBA" id="ARBA00023052"/>
    </source>
</evidence>
<feature type="domain" description="Thiamine pyrophosphate enzyme TPP-binding" evidence="8">
    <location>
        <begin position="428"/>
        <end position="557"/>
    </location>
</feature>
<comment type="subunit">
    <text evidence="7">Homodimer.</text>
</comment>
<evidence type="ECO:0000256" key="6">
    <source>
        <dbReference type="ARBA" id="ARBA00023211"/>
    </source>
</evidence>
<evidence type="ECO:0000256" key="2">
    <source>
        <dbReference type="ARBA" id="ARBA00022679"/>
    </source>
</evidence>
<feature type="domain" description="Menaquinone biosynthesis protein MenD middle" evidence="10">
    <location>
        <begin position="224"/>
        <end position="407"/>
    </location>
</feature>
<dbReference type="RefSeq" id="WP_193536045.1">
    <property type="nucleotide sequence ID" value="NZ_JADCLJ010000019.1"/>
</dbReference>
<comment type="function">
    <text evidence="7">Catalyzes the thiamine diphosphate-dependent decarboxylation of 2-oxoglutarate and the subsequent addition of the resulting succinic semialdehyde-thiamine pyrophosphate anion to isochorismate to yield 2-succinyl-5-enolpyruvyl-6-hydroxy-3-cyclohexene-1-carboxylate (SEPHCHC).</text>
</comment>
<keyword evidence="4 7" id="KW-0460">Magnesium</keyword>
<evidence type="ECO:0000256" key="7">
    <source>
        <dbReference type="HAMAP-Rule" id="MF_01659"/>
    </source>
</evidence>
<dbReference type="InterPro" id="IPR011766">
    <property type="entry name" value="TPP_enzyme_TPP-bd"/>
</dbReference>
<evidence type="ECO:0000256" key="1">
    <source>
        <dbReference type="ARBA" id="ARBA00022428"/>
    </source>
</evidence>
<evidence type="ECO:0000259" key="10">
    <source>
        <dbReference type="Pfam" id="PF16582"/>
    </source>
</evidence>
<evidence type="ECO:0000259" key="9">
    <source>
        <dbReference type="Pfam" id="PF02776"/>
    </source>
</evidence>
<feature type="domain" description="Thiamine pyrophosphate enzyme N-terminal TPP-binding" evidence="9">
    <location>
        <begin position="11"/>
        <end position="125"/>
    </location>
</feature>
<comment type="caution">
    <text evidence="11">The sequence shown here is derived from an EMBL/GenBank/DDBJ whole genome shotgun (WGS) entry which is preliminary data.</text>
</comment>
<dbReference type="Pfam" id="PF02775">
    <property type="entry name" value="TPP_enzyme_C"/>
    <property type="match status" value="1"/>
</dbReference>
<comment type="similarity">
    <text evidence="7">Belongs to the TPP enzyme family. MenD subfamily.</text>
</comment>
<dbReference type="Pfam" id="PF02776">
    <property type="entry name" value="TPP_enzyme_N"/>
    <property type="match status" value="1"/>
</dbReference>
<evidence type="ECO:0000256" key="4">
    <source>
        <dbReference type="ARBA" id="ARBA00022842"/>
    </source>
</evidence>
<proteinExistence type="inferred from homology"/>
<dbReference type="HAMAP" id="MF_01659">
    <property type="entry name" value="MenD"/>
    <property type="match status" value="1"/>
</dbReference>
<dbReference type="GO" id="GO:0070204">
    <property type="term" value="F:2-succinyl-5-enolpyruvyl-6-hydroxy-3-cyclohexene-1-carboxylic-acid synthase activity"/>
    <property type="evidence" value="ECO:0007669"/>
    <property type="project" value="UniProtKB-EC"/>
</dbReference>
<organism evidence="11 12">
    <name type="scientific">Litchfieldia luteola</name>
    <dbReference type="NCBI Taxonomy" id="682179"/>
    <lineage>
        <taxon>Bacteria</taxon>
        <taxon>Bacillati</taxon>
        <taxon>Bacillota</taxon>
        <taxon>Bacilli</taxon>
        <taxon>Bacillales</taxon>
        <taxon>Bacillaceae</taxon>
        <taxon>Litchfieldia</taxon>
    </lineage>
</organism>
<evidence type="ECO:0000259" key="8">
    <source>
        <dbReference type="Pfam" id="PF02775"/>
    </source>
</evidence>
<keyword evidence="2 7" id="KW-0808">Transferase</keyword>
<reference evidence="11 12" key="1">
    <citation type="submission" date="2020-10" db="EMBL/GenBank/DDBJ databases">
        <title>Bacillus sp. HD4P25, an endophyte from a halophyte.</title>
        <authorList>
            <person name="Sun J.-Q."/>
        </authorList>
    </citation>
    <scope>NUCLEOTIDE SEQUENCE [LARGE SCALE GENOMIC DNA]</scope>
    <source>
        <strain evidence="11 12">YIM 93174</strain>
    </source>
</reference>
<keyword evidence="6 7" id="KW-0464">Manganese</keyword>
<dbReference type="PANTHER" id="PTHR42916">
    <property type="entry name" value="2-SUCCINYL-5-ENOLPYRUVYL-6-HYDROXY-3-CYCLOHEXENE-1-CARBOXYLATE SYNTHASE"/>
    <property type="match status" value="1"/>
</dbReference>
<dbReference type="InterPro" id="IPR029061">
    <property type="entry name" value="THDP-binding"/>
</dbReference>
<evidence type="ECO:0000313" key="11">
    <source>
        <dbReference type="EMBL" id="MBE4908408.1"/>
    </source>
</evidence>
<comment type="pathway">
    <text evidence="7">Quinol/quinone metabolism; 1,4-dihydroxy-2-naphthoate biosynthesis; 1,4-dihydroxy-2-naphthoate from chorismate: step 2/7.</text>
</comment>
<comment type="pathway">
    <text evidence="7">Quinol/quinone metabolism; menaquinone biosynthesis.</text>
</comment>
<keyword evidence="5 7" id="KW-0786">Thiamine pyrophosphate</keyword>
<dbReference type="NCBIfam" id="TIGR00173">
    <property type="entry name" value="menD"/>
    <property type="match status" value="1"/>
</dbReference>
<dbReference type="SUPFAM" id="SSF52518">
    <property type="entry name" value="Thiamin diphosphate-binding fold (THDP-binding)"/>
    <property type="match status" value="2"/>
</dbReference>
<keyword evidence="1 7" id="KW-0474">Menaquinone biosynthesis</keyword>
<gene>
    <name evidence="7 11" type="primary">menD</name>
    <name evidence="11" type="ORF">IMZ08_10095</name>
</gene>
<keyword evidence="12" id="KW-1185">Reference proteome</keyword>
<dbReference type="Pfam" id="PF16582">
    <property type="entry name" value="TPP_enzyme_M_2"/>
    <property type="match status" value="1"/>
</dbReference>
<dbReference type="SUPFAM" id="SSF52467">
    <property type="entry name" value="DHS-like NAD/FAD-binding domain"/>
    <property type="match status" value="1"/>
</dbReference>
<keyword evidence="3 7" id="KW-0479">Metal-binding</keyword>
<dbReference type="InterPro" id="IPR012001">
    <property type="entry name" value="Thiamin_PyroP_enz_TPP-bd_dom"/>
</dbReference>
<dbReference type="Gene3D" id="3.40.50.1220">
    <property type="entry name" value="TPP-binding domain"/>
    <property type="match status" value="1"/>
</dbReference>